<reference evidence="3" key="2">
    <citation type="journal article" date="2018" name="Plant J.">
        <title>The Sorghum bicolor reference genome: improved assembly, gene annotations, a transcriptome atlas, and signatures of genome organization.</title>
        <authorList>
            <person name="McCormick R.F."/>
            <person name="Truong S.K."/>
            <person name="Sreedasyam A."/>
            <person name="Jenkins J."/>
            <person name="Shu S."/>
            <person name="Sims D."/>
            <person name="Kennedy M."/>
            <person name="Amirebrahimi M."/>
            <person name="Weers B.D."/>
            <person name="McKinley B."/>
            <person name="Mattison A."/>
            <person name="Morishige D.T."/>
            <person name="Grimwood J."/>
            <person name="Schmutz J."/>
            <person name="Mullet J.E."/>
        </authorList>
    </citation>
    <scope>NUCLEOTIDE SEQUENCE [LARGE SCALE GENOMIC DNA]</scope>
    <source>
        <strain evidence="3">cv. BTx623</strain>
    </source>
</reference>
<gene>
    <name evidence="2" type="ORF">SORBI_3009G256601</name>
</gene>
<sequence>MNARIDTGRGGGHGGPRGAAEGAASPAGALAVQGARLPVGTVAQARCARWPALARGGGARGLCARPRPALTRGGGGARTLPAAVLGARPARGQAMARGLRGVGGACGLPEGAAPCGAAARPARGAGGAAPWRAARPARGAGEPAWRAGLGAASAARVPRRAAPGGQAGQGRGQRGPAREEHAAPWRARLGGTALAQRPRQGLVLPGPEARTTEFGQEAWLATGLVGAAAVPHTYFRRRALGAFSSARLQDGDGLVCTSSRWRQDMFLLMKKKIEHQMKRFLASYP</sequence>
<name>A0A1Z5R513_SORBI</name>
<dbReference type="Gramene" id="OQU78541">
    <property type="protein sequence ID" value="OQU78541"/>
    <property type="gene ID" value="SORBI_3009G256601"/>
</dbReference>
<feature type="compositionally biased region" description="Low complexity" evidence="1">
    <location>
        <begin position="150"/>
        <end position="164"/>
    </location>
</feature>
<accession>A0A1Z5R513</accession>
<proteinExistence type="predicted"/>
<protein>
    <submittedName>
        <fullName evidence="2">Uncharacterized protein</fullName>
    </submittedName>
</protein>
<dbReference type="EMBL" id="CM000768">
    <property type="protein sequence ID" value="OQU78541.1"/>
    <property type="molecule type" value="Genomic_DNA"/>
</dbReference>
<evidence type="ECO:0000313" key="3">
    <source>
        <dbReference type="Proteomes" id="UP000000768"/>
    </source>
</evidence>
<keyword evidence="3" id="KW-1185">Reference proteome</keyword>
<dbReference type="AlphaFoldDB" id="A0A1Z5R513"/>
<evidence type="ECO:0000256" key="1">
    <source>
        <dbReference type="SAM" id="MobiDB-lite"/>
    </source>
</evidence>
<reference evidence="2 3" key="1">
    <citation type="journal article" date="2009" name="Nature">
        <title>The Sorghum bicolor genome and the diversification of grasses.</title>
        <authorList>
            <person name="Paterson A.H."/>
            <person name="Bowers J.E."/>
            <person name="Bruggmann R."/>
            <person name="Dubchak I."/>
            <person name="Grimwood J."/>
            <person name="Gundlach H."/>
            <person name="Haberer G."/>
            <person name="Hellsten U."/>
            <person name="Mitros T."/>
            <person name="Poliakov A."/>
            <person name="Schmutz J."/>
            <person name="Spannagl M."/>
            <person name="Tang H."/>
            <person name="Wang X."/>
            <person name="Wicker T."/>
            <person name="Bharti A.K."/>
            <person name="Chapman J."/>
            <person name="Feltus F.A."/>
            <person name="Gowik U."/>
            <person name="Grigoriev I.V."/>
            <person name="Lyons E."/>
            <person name="Maher C.A."/>
            <person name="Martis M."/>
            <person name="Narechania A."/>
            <person name="Otillar R.P."/>
            <person name="Penning B.W."/>
            <person name="Salamov A.A."/>
            <person name="Wang Y."/>
            <person name="Zhang L."/>
            <person name="Carpita N.C."/>
            <person name="Freeling M."/>
            <person name="Gingle A.R."/>
            <person name="Hash C.T."/>
            <person name="Keller B."/>
            <person name="Klein P."/>
            <person name="Kresovich S."/>
            <person name="McCann M.C."/>
            <person name="Ming R."/>
            <person name="Peterson D.G."/>
            <person name="Mehboob-ur-Rahman"/>
            <person name="Ware D."/>
            <person name="Westhoff P."/>
            <person name="Mayer K.F."/>
            <person name="Messing J."/>
            <person name="Rokhsar D.S."/>
        </authorList>
    </citation>
    <scope>NUCLEOTIDE SEQUENCE [LARGE SCALE GENOMIC DNA]</scope>
    <source>
        <strain evidence="3">cv. BTx623</strain>
    </source>
</reference>
<feature type="compositionally biased region" description="Gly residues" evidence="1">
    <location>
        <begin position="8"/>
        <end position="17"/>
    </location>
</feature>
<feature type="region of interest" description="Disordered" evidence="1">
    <location>
        <begin position="150"/>
        <end position="181"/>
    </location>
</feature>
<feature type="region of interest" description="Disordered" evidence="1">
    <location>
        <begin position="1"/>
        <end position="23"/>
    </location>
</feature>
<dbReference type="Proteomes" id="UP000000768">
    <property type="component" value="Chromosome 9"/>
</dbReference>
<dbReference type="InParanoid" id="A0A1Z5R513"/>
<evidence type="ECO:0000313" key="2">
    <source>
        <dbReference type="EMBL" id="OQU78541.1"/>
    </source>
</evidence>
<organism evidence="2 3">
    <name type="scientific">Sorghum bicolor</name>
    <name type="common">Sorghum</name>
    <name type="synonym">Sorghum vulgare</name>
    <dbReference type="NCBI Taxonomy" id="4558"/>
    <lineage>
        <taxon>Eukaryota</taxon>
        <taxon>Viridiplantae</taxon>
        <taxon>Streptophyta</taxon>
        <taxon>Embryophyta</taxon>
        <taxon>Tracheophyta</taxon>
        <taxon>Spermatophyta</taxon>
        <taxon>Magnoliopsida</taxon>
        <taxon>Liliopsida</taxon>
        <taxon>Poales</taxon>
        <taxon>Poaceae</taxon>
        <taxon>PACMAD clade</taxon>
        <taxon>Panicoideae</taxon>
        <taxon>Andropogonodae</taxon>
        <taxon>Andropogoneae</taxon>
        <taxon>Sorghinae</taxon>
        <taxon>Sorghum</taxon>
    </lineage>
</organism>